<name>A0A0E9WKF7_ANGAN</name>
<reference evidence="1" key="2">
    <citation type="journal article" date="2015" name="Fish Shellfish Immunol.">
        <title>Early steps in the European eel (Anguilla anguilla)-Vibrio vulnificus interaction in the gills: Role of the RtxA13 toxin.</title>
        <authorList>
            <person name="Callol A."/>
            <person name="Pajuelo D."/>
            <person name="Ebbesson L."/>
            <person name="Teles M."/>
            <person name="MacKenzie S."/>
            <person name="Amaro C."/>
        </authorList>
    </citation>
    <scope>NUCLEOTIDE SEQUENCE</scope>
</reference>
<sequence>MSETTAAYSAPVGLCCHDFLRVTMAFIYLFCCSRRQADVCNFACWYAGAVL</sequence>
<accession>A0A0E9WKF7</accession>
<evidence type="ECO:0000313" key="1">
    <source>
        <dbReference type="EMBL" id="JAH90832.1"/>
    </source>
</evidence>
<reference evidence="1" key="1">
    <citation type="submission" date="2014-11" db="EMBL/GenBank/DDBJ databases">
        <authorList>
            <person name="Amaro Gonzalez C."/>
        </authorList>
    </citation>
    <scope>NUCLEOTIDE SEQUENCE</scope>
</reference>
<organism evidence="1">
    <name type="scientific">Anguilla anguilla</name>
    <name type="common">European freshwater eel</name>
    <name type="synonym">Muraena anguilla</name>
    <dbReference type="NCBI Taxonomy" id="7936"/>
    <lineage>
        <taxon>Eukaryota</taxon>
        <taxon>Metazoa</taxon>
        <taxon>Chordata</taxon>
        <taxon>Craniata</taxon>
        <taxon>Vertebrata</taxon>
        <taxon>Euteleostomi</taxon>
        <taxon>Actinopterygii</taxon>
        <taxon>Neopterygii</taxon>
        <taxon>Teleostei</taxon>
        <taxon>Anguilliformes</taxon>
        <taxon>Anguillidae</taxon>
        <taxon>Anguilla</taxon>
    </lineage>
</organism>
<dbReference type="EMBL" id="GBXM01017745">
    <property type="protein sequence ID" value="JAH90832.1"/>
    <property type="molecule type" value="Transcribed_RNA"/>
</dbReference>
<protein>
    <submittedName>
        <fullName evidence="1">Uncharacterized protein</fullName>
    </submittedName>
</protein>
<dbReference type="AlphaFoldDB" id="A0A0E9WKF7"/>
<proteinExistence type="predicted"/>